<evidence type="ECO:0000313" key="3">
    <source>
        <dbReference type="Proteomes" id="UP001595075"/>
    </source>
</evidence>
<gene>
    <name evidence="2" type="ORF">VTL71DRAFT_4967</name>
</gene>
<protein>
    <submittedName>
        <fullName evidence="2">Uncharacterized protein</fullName>
    </submittedName>
</protein>
<feature type="region of interest" description="Disordered" evidence="1">
    <location>
        <begin position="27"/>
        <end position="77"/>
    </location>
</feature>
<evidence type="ECO:0000313" key="2">
    <source>
        <dbReference type="EMBL" id="KAL2064473.1"/>
    </source>
</evidence>
<accession>A0ABR4C3L1</accession>
<sequence length="125" mass="13708">MQISLIRAAAPLRAARFNPLPSNCNIHQQHSHPLRSLPSLSTQLSKSLSTRHSLRAQESNTSKPPPPPNPSFGAAPMSELGATSTVKIVVYVAISIMATVETFTWAKFLWAKFGRVEEDEVEAEK</sequence>
<organism evidence="2 3">
    <name type="scientific">Oculimacula yallundae</name>
    <dbReference type="NCBI Taxonomy" id="86028"/>
    <lineage>
        <taxon>Eukaryota</taxon>
        <taxon>Fungi</taxon>
        <taxon>Dikarya</taxon>
        <taxon>Ascomycota</taxon>
        <taxon>Pezizomycotina</taxon>
        <taxon>Leotiomycetes</taxon>
        <taxon>Helotiales</taxon>
        <taxon>Ploettnerulaceae</taxon>
        <taxon>Oculimacula</taxon>
    </lineage>
</organism>
<feature type="compositionally biased region" description="Low complexity" evidence="1">
    <location>
        <begin position="34"/>
        <end position="48"/>
    </location>
</feature>
<evidence type="ECO:0000256" key="1">
    <source>
        <dbReference type="SAM" id="MobiDB-lite"/>
    </source>
</evidence>
<dbReference type="Proteomes" id="UP001595075">
    <property type="component" value="Unassembled WGS sequence"/>
</dbReference>
<name>A0ABR4C3L1_9HELO</name>
<dbReference type="EMBL" id="JAZHXI010000014">
    <property type="protein sequence ID" value="KAL2064473.1"/>
    <property type="molecule type" value="Genomic_DNA"/>
</dbReference>
<reference evidence="2 3" key="1">
    <citation type="journal article" date="2024" name="Commun. Biol.">
        <title>Comparative genomic analysis of thermophilic fungi reveals convergent evolutionary adaptations and gene losses.</title>
        <authorList>
            <person name="Steindorff A.S."/>
            <person name="Aguilar-Pontes M.V."/>
            <person name="Robinson A.J."/>
            <person name="Andreopoulos B."/>
            <person name="LaButti K."/>
            <person name="Kuo A."/>
            <person name="Mondo S."/>
            <person name="Riley R."/>
            <person name="Otillar R."/>
            <person name="Haridas S."/>
            <person name="Lipzen A."/>
            <person name="Grimwood J."/>
            <person name="Schmutz J."/>
            <person name="Clum A."/>
            <person name="Reid I.D."/>
            <person name="Moisan M.C."/>
            <person name="Butler G."/>
            <person name="Nguyen T.T.M."/>
            <person name="Dewar K."/>
            <person name="Conant G."/>
            <person name="Drula E."/>
            <person name="Henrissat B."/>
            <person name="Hansel C."/>
            <person name="Singer S."/>
            <person name="Hutchinson M.I."/>
            <person name="de Vries R.P."/>
            <person name="Natvig D.O."/>
            <person name="Powell A.J."/>
            <person name="Tsang A."/>
            <person name="Grigoriev I.V."/>
        </authorList>
    </citation>
    <scope>NUCLEOTIDE SEQUENCE [LARGE SCALE GENOMIC DNA]</scope>
    <source>
        <strain evidence="2 3">CBS 494.80</strain>
    </source>
</reference>
<proteinExistence type="predicted"/>
<keyword evidence="3" id="KW-1185">Reference proteome</keyword>
<comment type="caution">
    <text evidence="2">The sequence shown here is derived from an EMBL/GenBank/DDBJ whole genome shotgun (WGS) entry which is preliminary data.</text>
</comment>